<reference evidence="1 2" key="1">
    <citation type="submission" date="2018-07" db="EMBL/GenBank/DDBJ databases">
        <title>Complete Genome and Methylome Analysis of Deinococcus wulumuqiensis NEB 479.</title>
        <authorList>
            <person name="Fomenkov A."/>
            <person name="Luyten Y."/>
            <person name="Vincze T."/>
            <person name="Anton B.P."/>
            <person name="Clark T."/>
            <person name="Roberts R.J."/>
            <person name="Morgan R.D."/>
        </authorList>
    </citation>
    <scope>NUCLEOTIDE SEQUENCE [LARGE SCALE GENOMIC DNA]</scope>
    <source>
        <strain evidence="1 2">NEB 479</strain>
        <plasmid evidence="2">Plasmid pdrda</plasmid>
    </source>
</reference>
<evidence type="ECO:0000313" key="2">
    <source>
        <dbReference type="Proteomes" id="UP000253744"/>
    </source>
</evidence>
<sequence>MTALPYRAPWIVGRTTLLEHAAEDFLNELTRQQPWRKARAEELIEDLDTFLGGAAPLSALTEDRTAAWQAGLPPEQQAEARALLADLTTYLRDWNWQA</sequence>
<keyword evidence="1" id="KW-0614">Plasmid</keyword>
<dbReference type="Proteomes" id="UP000253744">
    <property type="component" value="Plasmid pDrdA"/>
</dbReference>
<evidence type="ECO:0000313" key="1">
    <source>
        <dbReference type="EMBL" id="AXH00261.1"/>
    </source>
</evidence>
<organism evidence="1 2">
    <name type="scientific">Deinococcus wulumuqiensis</name>
    <dbReference type="NCBI Taxonomy" id="980427"/>
    <lineage>
        <taxon>Bacteria</taxon>
        <taxon>Thermotogati</taxon>
        <taxon>Deinococcota</taxon>
        <taxon>Deinococci</taxon>
        <taxon>Deinococcales</taxon>
        <taxon>Deinococcaceae</taxon>
        <taxon>Deinococcus</taxon>
    </lineage>
</organism>
<proteinExistence type="predicted"/>
<geneLocation type="plasmid" evidence="2">
    <name>pdrda</name>
</geneLocation>
<dbReference type="AlphaFoldDB" id="A0A345IKN8"/>
<dbReference type="KEGG" id="dwu:DVJ83_13775"/>
<name>A0A345IKN8_9DEIO</name>
<dbReference type="RefSeq" id="WP_114672960.1">
    <property type="nucleotide sequence ID" value="NZ_CALTYN010000074.1"/>
</dbReference>
<dbReference type="EMBL" id="CP031159">
    <property type="protein sequence ID" value="AXH00261.1"/>
    <property type="molecule type" value="Genomic_DNA"/>
</dbReference>
<dbReference type="STRING" id="1288484.GCA_000348665_02869"/>
<gene>
    <name evidence="1" type="ORF">DVJ83_13775</name>
</gene>
<accession>A0A345IKN8</accession>
<protein>
    <submittedName>
        <fullName evidence="1">Uncharacterized protein</fullName>
    </submittedName>
</protein>